<dbReference type="RefSeq" id="WP_090005886.1">
    <property type="nucleotide sequence ID" value="NZ_FNET01000004.1"/>
</dbReference>
<evidence type="ECO:0000256" key="4">
    <source>
        <dbReference type="ARBA" id="ARBA00013336"/>
    </source>
</evidence>
<proteinExistence type="inferred from homology"/>
<dbReference type="PANTHER" id="PTHR42945">
    <property type="entry name" value="HISTIDINE BIOSYNTHESIS BIFUNCTIONAL PROTEIN"/>
    <property type="match status" value="1"/>
</dbReference>
<accession>A0A1G8ZA56</accession>
<dbReference type="GO" id="GO:0000105">
    <property type="term" value="P:L-histidine biosynthetic process"/>
    <property type="evidence" value="ECO:0007669"/>
    <property type="project" value="UniProtKB-UniRule"/>
</dbReference>
<name>A0A1G8ZA56_9PSEU</name>
<comment type="pathway">
    <text evidence="2 10">Amino-acid biosynthesis; L-histidine biosynthesis; L-histidine from 5-phospho-alpha-D-ribose 1-diphosphate: step 2/9.</text>
</comment>
<dbReference type="EMBL" id="FNET01000004">
    <property type="protein sequence ID" value="SDK11931.1"/>
    <property type="molecule type" value="Genomic_DNA"/>
</dbReference>
<evidence type="ECO:0000256" key="6">
    <source>
        <dbReference type="ARBA" id="ARBA00022741"/>
    </source>
</evidence>
<dbReference type="HAMAP" id="MF_01020">
    <property type="entry name" value="HisE"/>
    <property type="match status" value="1"/>
</dbReference>
<evidence type="ECO:0000256" key="7">
    <source>
        <dbReference type="ARBA" id="ARBA00022801"/>
    </source>
</evidence>
<gene>
    <name evidence="10" type="primary">hisE</name>
    <name evidence="11" type="ORF">SAMN04488074_104293</name>
</gene>
<keyword evidence="6 10" id="KW-0547">Nucleotide-binding</keyword>
<evidence type="ECO:0000256" key="5">
    <source>
        <dbReference type="ARBA" id="ARBA00022605"/>
    </source>
</evidence>
<keyword evidence="8 10" id="KW-0067">ATP-binding</keyword>
<organism evidence="11 12">
    <name type="scientific">Lentzea albidocapillata subsp. violacea</name>
    <dbReference type="NCBI Taxonomy" id="128104"/>
    <lineage>
        <taxon>Bacteria</taxon>
        <taxon>Bacillati</taxon>
        <taxon>Actinomycetota</taxon>
        <taxon>Actinomycetes</taxon>
        <taxon>Pseudonocardiales</taxon>
        <taxon>Pseudonocardiaceae</taxon>
        <taxon>Lentzea</taxon>
    </lineage>
</organism>
<keyword evidence="10" id="KW-0963">Cytoplasm</keyword>
<keyword evidence="7 10" id="KW-0378">Hydrolase</keyword>
<dbReference type="InterPro" id="IPR008179">
    <property type="entry name" value="HisE"/>
</dbReference>
<evidence type="ECO:0000256" key="3">
    <source>
        <dbReference type="ARBA" id="ARBA00012414"/>
    </source>
</evidence>
<sequence>MKTFDSLFAELTERAATRPEHSGTVAALEAGVHAQGKKVLEEAGEVWIAAEYESDEKLSEEISQLLYRLQVLMLGRGLTLEDVYKYL</sequence>
<reference evidence="12" key="1">
    <citation type="submission" date="2016-10" db="EMBL/GenBank/DDBJ databases">
        <authorList>
            <person name="Varghese N."/>
            <person name="Submissions S."/>
        </authorList>
    </citation>
    <scope>NUCLEOTIDE SEQUENCE [LARGE SCALE GENOMIC DNA]</scope>
    <source>
        <strain evidence="12">DSM 44796</strain>
    </source>
</reference>
<dbReference type="GO" id="GO:0004636">
    <property type="term" value="F:phosphoribosyl-ATP diphosphatase activity"/>
    <property type="evidence" value="ECO:0007669"/>
    <property type="project" value="UniProtKB-UniRule"/>
</dbReference>
<dbReference type="NCBIfam" id="NF001610">
    <property type="entry name" value="PRK00400.1-1"/>
    <property type="match status" value="1"/>
</dbReference>
<dbReference type="SUPFAM" id="SSF101386">
    <property type="entry name" value="all-alpha NTP pyrophosphatases"/>
    <property type="match status" value="1"/>
</dbReference>
<dbReference type="Proteomes" id="UP000199682">
    <property type="component" value="Unassembled WGS sequence"/>
</dbReference>
<dbReference type="Gene3D" id="1.10.287.1080">
    <property type="entry name" value="MazG-like"/>
    <property type="match status" value="1"/>
</dbReference>
<keyword evidence="9 10" id="KW-0368">Histidine biosynthesis</keyword>
<evidence type="ECO:0000256" key="8">
    <source>
        <dbReference type="ARBA" id="ARBA00022840"/>
    </source>
</evidence>
<evidence type="ECO:0000256" key="1">
    <source>
        <dbReference type="ARBA" id="ARBA00001460"/>
    </source>
</evidence>
<dbReference type="GO" id="GO:0005524">
    <property type="term" value="F:ATP binding"/>
    <property type="evidence" value="ECO:0007669"/>
    <property type="project" value="UniProtKB-KW"/>
</dbReference>
<dbReference type="AlphaFoldDB" id="A0A1G8ZA56"/>
<evidence type="ECO:0000256" key="10">
    <source>
        <dbReference type="HAMAP-Rule" id="MF_01020"/>
    </source>
</evidence>
<evidence type="ECO:0000313" key="12">
    <source>
        <dbReference type="Proteomes" id="UP000199682"/>
    </source>
</evidence>
<dbReference type="GO" id="GO:0005737">
    <property type="term" value="C:cytoplasm"/>
    <property type="evidence" value="ECO:0007669"/>
    <property type="project" value="UniProtKB-SubCell"/>
</dbReference>
<dbReference type="CDD" id="cd11547">
    <property type="entry name" value="NTP-PPase_HisE"/>
    <property type="match status" value="1"/>
</dbReference>
<dbReference type="UniPathway" id="UPA00031">
    <property type="reaction ID" value="UER00007"/>
</dbReference>
<comment type="similarity">
    <text evidence="10">Belongs to the PRA-PH family.</text>
</comment>
<comment type="subcellular location">
    <subcellularLocation>
        <location evidence="10">Cytoplasm</location>
    </subcellularLocation>
</comment>
<dbReference type="PANTHER" id="PTHR42945:SF1">
    <property type="entry name" value="HISTIDINE BIOSYNTHESIS BIFUNCTIONAL PROTEIN HIS7"/>
    <property type="match status" value="1"/>
</dbReference>
<evidence type="ECO:0000256" key="9">
    <source>
        <dbReference type="ARBA" id="ARBA00023102"/>
    </source>
</evidence>
<dbReference type="Pfam" id="PF01503">
    <property type="entry name" value="PRA-PH"/>
    <property type="match status" value="1"/>
</dbReference>
<protein>
    <recommendedName>
        <fullName evidence="4 10">Phosphoribosyl-ATP pyrophosphatase</fullName>
        <shortName evidence="10">PRA-PH</shortName>
        <ecNumber evidence="3 10">3.6.1.31</ecNumber>
    </recommendedName>
</protein>
<evidence type="ECO:0000313" key="11">
    <source>
        <dbReference type="EMBL" id="SDK11931.1"/>
    </source>
</evidence>
<comment type="catalytic activity">
    <reaction evidence="1 10">
        <text>1-(5-phospho-beta-D-ribosyl)-ATP + H2O = 1-(5-phospho-beta-D-ribosyl)-5'-AMP + diphosphate + H(+)</text>
        <dbReference type="Rhea" id="RHEA:22828"/>
        <dbReference type="ChEBI" id="CHEBI:15377"/>
        <dbReference type="ChEBI" id="CHEBI:15378"/>
        <dbReference type="ChEBI" id="CHEBI:33019"/>
        <dbReference type="ChEBI" id="CHEBI:59457"/>
        <dbReference type="ChEBI" id="CHEBI:73183"/>
        <dbReference type="EC" id="3.6.1.31"/>
    </reaction>
</comment>
<evidence type="ECO:0000256" key="2">
    <source>
        <dbReference type="ARBA" id="ARBA00005204"/>
    </source>
</evidence>
<dbReference type="NCBIfam" id="TIGR03188">
    <property type="entry name" value="histidine_hisI"/>
    <property type="match status" value="1"/>
</dbReference>
<dbReference type="EC" id="3.6.1.31" evidence="3 10"/>
<dbReference type="InterPro" id="IPR021130">
    <property type="entry name" value="PRib-ATP_PPHydrolase-like"/>
</dbReference>
<keyword evidence="5 10" id="KW-0028">Amino-acid biosynthesis</keyword>